<keyword evidence="3" id="KW-0067">ATP-binding</keyword>
<name>A0A1H1QA22_9BRAD</name>
<accession>A0A1H1QA22</accession>
<proteinExistence type="predicted"/>
<reference evidence="7" key="1">
    <citation type="submission" date="2016-10" db="EMBL/GenBank/DDBJ databases">
        <authorList>
            <person name="Varghese N."/>
            <person name="Submissions S."/>
        </authorList>
    </citation>
    <scope>NUCLEOTIDE SEQUENCE [LARGE SCALE GENOMIC DNA]</scope>
    <source>
        <strain evidence="7">GAS369</strain>
    </source>
</reference>
<dbReference type="InterPro" id="IPR029000">
    <property type="entry name" value="Cyclophilin-like_dom_sf"/>
</dbReference>
<gene>
    <name evidence="6" type="ORF">SAMN05444158_1327</name>
</gene>
<dbReference type="GO" id="GO:0005524">
    <property type="term" value="F:ATP binding"/>
    <property type="evidence" value="ECO:0007669"/>
    <property type="project" value="UniProtKB-KW"/>
</dbReference>
<organism evidence="6 7">
    <name type="scientific">Bradyrhizobium canariense</name>
    <dbReference type="NCBI Taxonomy" id="255045"/>
    <lineage>
        <taxon>Bacteria</taxon>
        <taxon>Pseudomonadati</taxon>
        <taxon>Pseudomonadota</taxon>
        <taxon>Alphaproteobacteria</taxon>
        <taxon>Hyphomicrobiales</taxon>
        <taxon>Nitrobacteraceae</taxon>
        <taxon>Bradyrhizobium</taxon>
    </lineage>
</organism>
<evidence type="ECO:0000256" key="3">
    <source>
        <dbReference type="ARBA" id="ARBA00022840"/>
    </source>
</evidence>
<evidence type="ECO:0000256" key="4">
    <source>
        <dbReference type="SAM" id="MobiDB-lite"/>
    </source>
</evidence>
<feature type="domain" description="Carboxyltransferase" evidence="5">
    <location>
        <begin position="25"/>
        <end position="301"/>
    </location>
</feature>
<dbReference type="SUPFAM" id="SSF50891">
    <property type="entry name" value="Cyclophilin-like"/>
    <property type="match status" value="1"/>
</dbReference>
<sequence>MSKLVISAIGPASSVQDGGRPGSQRYGLTPSGAIDRLALAAANSLVGNTPFAAAVEIGPFGASFTAREGAVRVALAGAPRSADIAKRPAAFDTSMTLADGETLTLGFARGGSFSYLAIEGGIDGEPMFGSLSVNARAGLGSPYPRPLQAGDELQASAASGAAERRIDLPAAPDGPIRVVLGPQDDEFSDDAKKQFLDSEWKISATSDRMGYRLEGPVIKHLHGHNIVSDGTVNGSIQVPGNGAPIVLMPDRGTSGGYPKIATVISTDLGRFAQIPAGRAFRFKALSMAEAQAEARKFSEILRTLPDRLRDIENFDLNIEALQDANVAGSAVSAIDAATWQVPSATDALAQDL</sequence>
<evidence type="ECO:0000256" key="2">
    <source>
        <dbReference type="ARBA" id="ARBA00022801"/>
    </source>
</evidence>
<dbReference type="Proteomes" id="UP000243904">
    <property type="component" value="Chromosome I"/>
</dbReference>
<evidence type="ECO:0000259" key="5">
    <source>
        <dbReference type="SMART" id="SM00797"/>
    </source>
</evidence>
<dbReference type="PANTHER" id="PTHR43309">
    <property type="entry name" value="5-OXOPROLINASE SUBUNIT C"/>
    <property type="match status" value="1"/>
</dbReference>
<dbReference type="AlphaFoldDB" id="A0A1H1QA22"/>
<feature type="region of interest" description="Disordered" evidence="4">
    <location>
        <begin position="1"/>
        <end position="27"/>
    </location>
</feature>
<dbReference type="EMBL" id="LT629750">
    <property type="protein sequence ID" value="SDS20250.1"/>
    <property type="molecule type" value="Genomic_DNA"/>
</dbReference>
<evidence type="ECO:0000313" key="7">
    <source>
        <dbReference type="Proteomes" id="UP000243904"/>
    </source>
</evidence>
<dbReference type="RefSeq" id="WP_146686683.1">
    <property type="nucleotide sequence ID" value="NZ_LT629750.1"/>
</dbReference>
<keyword evidence="1" id="KW-0547">Nucleotide-binding</keyword>
<keyword evidence="7" id="KW-1185">Reference proteome</keyword>
<dbReference type="Pfam" id="PF02626">
    <property type="entry name" value="CT_A_B"/>
    <property type="match status" value="1"/>
</dbReference>
<evidence type="ECO:0000256" key="1">
    <source>
        <dbReference type="ARBA" id="ARBA00022741"/>
    </source>
</evidence>
<dbReference type="InterPro" id="IPR003778">
    <property type="entry name" value="CT_A_B"/>
</dbReference>
<keyword evidence="2" id="KW-0378">Hydrolase</keyword>
<dbReference type="Gene3D" id="2.40.100.10">
    <property type="entry name" value="Cyclophilin-like"/>
    <property type="match status" value="1"/>
</dbReference>
<evidence type="ECO:0000313" key="6">
    <source>
        <dbReference type="EMBL" id="SDS20250.1"/>
    </source>
</evidence>
<dbReference type="InterPro" id="IPR052708">
    <property type="entry name" value="PxpC"/>
</dbReference>
<dbReference type="SMART" id="SM00797">
    <property type="entry name" value="AHS2"/>
    <property type="match status" value="1"/>
</dbReference>
<dbReference type="NCBIfam" id="TIGR00724">
    <property type="entry name" value="urea_amlyse_rel"/>
    <property type="match status" value="1"/>
</dbReference>
<dbReference type="PANTHER" id="PTHR43309:SF5">
    <property type="entry name" value="5-OXOPROLINASE SUBUNIT C"/>
    <property type="match status" value="1"/>
</dbReference>
<dbReference type="GO" id="GO:0016787">
    <property type="term" value="F:hydrolase activity"/>
    <property type="evidence" value="ECO:0007669"/>
    <property type="project" value="UniProtKB-KW"/>
</dbReference>
<protein>
    <submittedName>
        <fullName evidence="6">Biotin-dependent carboxylase uncharacterized domain-containing protein</fullName>
    </submittedName>
</protein>